<evidence type="ECO:0000313" key="12">
    <source>
        <dbReference type="Proteomes" id="UP000327493"/>
    </source>
</evidence>
<evidence type="ECO:0000256" key="4">
    <source>
        <dbReference type="ARBA" id="ARBA00022989"/>
    </source>
</evidence>
<keyword evidence="4 8" id="KW-1133">Transmembrane helix</keyword>
<dbReference type="Proteomes" id="UP000327493">
    <property type="component" value="Chromosome 6"/>
</dbReference>
<keyword evidence="7" id="KW-0325">Glycoprotein</keyword>
<dbReference type="Gene3D" id="2.60.40.10">
    <property type="entry name" value="Immunoglobulins"/>
    <property type="match status" value="1"/>
</dbReference>
<keyword evidence="12" id="KW-1185">Reference proteome</keyword>
<feature type="chain" id="PRO_5023898173" description="Fibronectin type-III domain-containing protein" evidence="9">
    <location>
        <begin position="24"/>
        <end position="534"/>
    </location>
</feature>
<keyword evidence="2 8" id="KW-0812">Transmembrane</keyword>
<reference evidence="11 12" key="1">
    <citation type="submission" date="2019-08" db="EMBL/GenBank/DDBJ databases">
        <title>A chromosome-level genome assembly, high-density linkage maps, and genome scans reveal the genomic architecture of hybrid incompatibilities underlying speciation via character displacement in darters (Percidae: Etheostominae).</title>
        <authorList>
            <person name="Moran R.L."/>
            <person name="Catchen J.M."/>
            <person name="Fuller R.C."/>
        </authorList>
    </citation>
    <scope>NUCLEOTIDE SEQUENCE [LARGE SCALE GENOMIC DNA]</scope>
    <source>
        <strain evidence="11">EspeVRDwgs_2016</strain>
        <tissue evidence="11">Muscle</tissue>
    </source>
</reference>
<evidence type="ECO:0000256" key="9">
    <source>
        <dbReference type="SAM" id="SignalP"/>
    </source>
</evidence>
<dbReference type="OrthoDB" id="8939865at2759"/>
<protein>
    <recommendedName>
        <fullName evidence="10">Fibronectin type-III domain-containing protein</fullName>
    </recommendedName>
</protein>
<dbReference type="GO" id="GO:0009897">
    <property type="term" value="C:external side of plasma membrane"/>
    <property type="evidence" value="ECO:0007669"/>
    <property type="project" value="TreeGrafter"/>
</dbReference>
<keyword evidence="5 8" id="KW-0472">Membrane</keyword>
<dbReference type="PANTHER" id="PTHR23037:SF7">
    <property type="entry name" value="INTERLEUKIN-21 RECEPTOR"/>
    <property type="match status" value="1"/>
</dbReference>
<dbReference type="InterPro" id="IPR003961">
    <property type="entry name" value="FN3_dom"/>
</dbReference>
<evidence type="ECO:0000259" key="10">
    <source>
        <dbReference type="PROSITE" id="PS50853"/>
    </source>
</evidence>
<dbReference type="CDD" id="cd00063">
    <property type="entry name" value="FN3"/>
    <property type="match status" value="1"/>
</dbReference>
<keyword evidence="3 9" id="KW-0732">Signal</keyword>
<dbReference type="AlphaFoldDB" id="A0A5J5DEU1"/>
<organism evidence="11 12">
    <name type="scientific">Etheostoma spectabile</name>
    <name type="common">orangethroat darter</name>
    <dbReference type="NCBI Taxonomy" id="54343"/>
    <lineage>
        <taxon>Eukaryota</taxon>
        <taxon>Metazoa</taxon>
        <taxon>Chordata</taxon>
        <taxon>Craniata</taxon>
        <taxon>Vertebrata</taxon>
        <taxon>Euteleostomi</taxon>
        <taxon>Actinopterygii</taxon>
        <taxon>Neopterygii</taxon>
        <taxon>Teleostei</taxon>
        <taxon>Neoteleostei</taxon>
        <taxon>Acanthomorphata</taxon>
        <taxon>Eupercaria</taxon>
        <taxon>Perciformes</taxon>
        <taxon>Percoidei</taxon>
        <taxon>Percidae</taxon>
        <taxon>Etheostomatinae</taxon>
        <taxon>Etheostoma</taxon>
    </lineage>
</organism>
<dbReference type="InterPro" id="IPR013783">
    <property type="entry name" value="Ig-like_fold"/>
</dbReference>
<evidence type="ECO:0000256" key="8">
    <source>
        <dbReference type="SAM" id="Phobius"/>
    </source>
</evidence>
<evidence type="ECO:0000256" key="7">
    <source>
        <dbReference type="ARBA" id="ARBA00023180"/>
    </source>
</evidence>
<keyword evidence="6" id="KW-0675">Receptor</keyword>
<feature type="transmembrane region" description="Helical" evidence="8">
    <location>
        <begin position="228"/>
        <end position="247"/>
    </location>
</feature>
<evidence type="ECO:0000256" key="1">
    <source>
        <dbReference type="ARBA" id="ARBA00004479"/>
    </source>
</evidence>
<evidence type="ECO:0000256" key="5">
    <source>
        <dbReference type="ARBA" id="ARBA00023136"/>
    </source>
</evidence>
<sequence length="534" mass="60926">MAVRPVSLLLLWYLTLCVHRITSLCNVTCSTDYDALLNCSCSGALPTHSYSVKVMCRDEEREVSGSCEVKPPQSWCIMYPEDLYEVANLETICTATVSQELMNTSESSSWSLCNVVKPLPPVDVKVTNTDGFYNITWDHANNKDCLTYIVRVRESKDLSKGPALSRLVPVKYIQIDHKNLQPHVNYTVDVQAQMCLENVYHGPWSEWSSTAGWRTRETSAGIEEMNGWWWYIFLSVVFVLVLLLLGYSQKPWWQKKLQRIIYIPRPDEFFKPLDLNYGGNFKEWVKPVFNEYDYLKVSSHAEMISKKQHDVLHWNESYSKDNEMKQSGNLVHMLQPHSNSLLFFHDGGSSQGTGHSTGHVSIHTVTLSGDEEFEEQVVSQSSARTLRSYQDGESFGSFEEDNREHTGYDLEEPHWQSGILPQHENQISIDLSVENINFQPRAQLNEPERVSLDSFALNEQSEDGYPHVDLDTIDSGFGECSSPGASDSNIAQQMDSNLFIEHKSSNSNYVKQWMICSTIQEDCSNSENELNETQ</sequence>
<dbReference type="PANTHER" id="PTHR23037">
    <property type="entry name" value="CYTOKINE RECEPTOR"/>
    <property type="match status" value="1"/>
</dbReference>
<dbReference type="SUPFAM" id="SSF49265">
    <property type="entry name" value="Fibronectin type III"/>
    <property type="match status" value="1"/>
</dbReference>
<feature type="signal peptide" evidence="9">
    <location>
        <begin position="1"/>
        <end position="23"/>
    </location>
</feature>
<dbReference type="EMBL" id="VOFY01000006">
    <property type="protein sequence ID" value="KAA8591828.1"/>
    <property type="molecule type" value="Genomic_DNA"/>
</dbReference>
<evidence type="ECO:0000313" key="11">
    <source>
        <dbReference type="EMBL" id="KAA8591828.1"/>
    </source>
</evidence>
<comment type="subcellular location">
    <subcellularLocation>
        <location evidence="1">Membrane</location>
        <topology evidence="1">Single-pass type I membrane protein</topology>
    </subcellularLocation>
</comment>
<gene>
    <name evidence="11" type="ORF">FQN60_017202</name>
</gene>
<comment type="caution">
    <text evidence="11">The sequence shown here is derived from an EMBL/GenBank/DDBJ whole genome shotgun (WGS) entry which is preliminary data.</text>
</comment>
<dbReference type="GO" id="GO:0004896">
    <property type="term" value="F:cytokine receptor activity"/>
    <property type="evidence" value="ECO:0007669"/>
    <property type="project" value="TreeGrafter"/>
</dbReference>
<accession>A0A5J5DEU1</accession>
<proteinExistence type="predicted"/>
<evidence type="ECO:0000256" key="6">
    <source>
        <dbReference type="ARBA" id="ARBA00023170"/>
    </source>
</evidence>
<name>A0A5J5DEU1_9PERO</name>
<dbReference type="InterPro" id="IPR036116">
    <property type="entry name" value="FN3_sf"/>
</dbReference>
<feature type="domain" description="Fibronectin type-III" evidence="10">
    <location>
        <begin position="117"/>
        <end position="218"/>
    </location>
</feature>
<evidence type="ECO:0000256" key="2">
    <source>
        <dbReference type="ARBA" id="ARBA00022692"/>
    </source>
</evidence>
<dbReference type="PROSITE" id="PS50853">
    <property type="entry name" value="FN3"/>
    <property type="match status" value="1"/>
</dbReference>
<evidence type="ECO:0000256" key="3">
    <source>
        <dbReference type="ARBA" id="ARBA00022729"/>
    </source>
</evidence>